<name>A0A829PPG2_9MYCO</name>
<proteinExistence type="predicted"/>
<reference evidence="1 2" key="1">
    <citation type="submission" date="2014-01" db="EMBL/GenBank/DDBJ databases">
        <authorList>
            <person name="Zelazny A."/>
            <person name="Olivier K."/>
            <person name="Sampaio E.P."/>
            <person name="Holland S.M."/>
            <person name="Tallon L.J."/>
            <person name="Sadzewicz L.K."/>
            <person name="Sengamalay N."/>
            <person name="Fraser C.M."/>
            <person name="Hine E."/>
            <person name="Shefchek K.A."/>
            <person name="Das S.P."/>
            <person name="Shallom S.J."/>
            <person name="Agrawal S."/>
            <person name="Tettelin H."/>
        </authorList>
    </citation>
    <scope>NUCLEOTIDE SEQUENCE [LARGE SCALE GENOMIC DNA]</scope>
    <source>
        <strain evidence="1 2">MAB_030201_1075</strain>
    </source>
</reference>
<evidence type="ECO:0000313" key="2">
    <source>
        <dbReference type="Proteomes" id="UP000019854"/>
    </source>
</evidence>
<dbReference type="Proteomes" id="UP000019854">
    <property type="component" value="Unassembled WGS sequence"/>
</dbReference>
<organism evidence="1 2">
    <name type="scientific">Mycobacteroides abscessus MAB_030201_1075</name>
    <dbReference type="NCBI Taxonomy" id="1335410"/>
    <lineage>
        <taxon>Bacteria</taxon>
        <taxon>Bacillati</taxon>
        <taxon>Actinomycetota</taxon>
        <taxon>Actinomycetes</taxon>
        <taxon>Mycobacteriales</taxon>
        <taxon>Mycobacteriaceae</taxon>
        <taxon>Mycobacteroides</taxon>
        <taxon>Mycobacteroides abscessus</taxon>
    </lineage>
</organism>
<comment type="caution">
    <text evidence="1">The sequence shown here is derived from an EMBL/GenBank/DDBJ whole genome shotgun (WGS) entry which is preliminary data.</text>
</comment>
<protein>
    <submittedName>
        <fullName evidence="1">Uncharacterized protein</fullName>
    </submittedName>
</protein>
<accession>A0A829PPG2</accession>
<dbReference type="AlphaFoldDB" id="A0A829PPG2"/>
<dbReference type="EMBL" id="JAOX01000001">
    <property type="protein sequence ID" value="ETZ89063.1"/>
    <property type="molecule type" value="Genomic_DNA"/>
</dbReference>
<sequence>MQQIQSRDVKIDRGAGPASFLHDHGVGQGVAGVTITLR</sequence>
<gene>
    <name evidence="1" type="ORF">L829_2637</name>
</gene>
<evidence type="ECO:0000313" key="1">
    <source>
        <dbReference type="EMBL" id="ETZ89063.1"/>
    </source>
</evidence>